<protein>
    <submittedName>
        <fullName evidence="2">Uncharacterized protein</fullName>
    </submittedName>
</protein>
<sequence length="74" mass="8960">MNQMCVHEIAWKGHMMYGNVYSPYILWLHLFFTISQYKKMNMNDHLKSKDVHVPFLEVLEYVELPEKTIECETH</sequence>
<dbReference type="Proteomes" id="UP001162162">
    <property type="component" value="Unassembled WGS sequence"/>
</dbReference>
<organism evidence="2 3">
    <name type="scientific">Aromia moschata</name>
    <dbReference type="NCBI Taxonomy" id="1265417"/>
    <lineage>
        <taxon>Eukaryota</taxon>
        <taxon>Metazoa</taxon>
        <taxon>Ecdysozoa</taxon>
        <taxon>Arthropoda</taxon>
        <taxon>Hexapoda</taxon>
        <taxon>Insecta</taxon>
        <taxon>Pterygota</taxon>
        <taxon>Neoptera</taxon>
        <taxon>Endopterygota</taxon>
        <taxon>Coleoptera</taxon>
        <taxon>Polyphaga</taxon>
        <taxon>Cucujiformia</taxon>
        <taxon>Chrysomeloidea</taxon>
        <taxon>Cerambycidae</taxon>
        <taxon>Cerambycinae</taxon>
        <taxon>Callichromatini</taxon>
        <taxon>Aromia</taxon>
    </lineage>
</organism>
<accession>A0AAV8YF48</accession>
<keyword evidence="1" id="KW-0472">Membrane</keyword>
<comment type="caution">
    <text evidence="2">The sequence shown here is derived from an EMBL/GenBank/DDBJ whole genome shotgun (WGS) entry which is preliminary data.</text>
</comment>
<evidence type="ECO:0000313" key="3">
    <source>
        <dbReference type="Proteomes" id="UP001162162"/>
    </source>
</evidence>
<evidence type="ECO:0000256" key="1">
    <source>
        <dbReference type="SAM" id="Phobius"/>
    </source>
</evidence>
<dbReference type="AlphaFoldDB" id="A0AAV8YF48"/>
<evidence type="ECO:0000313" key="2">
    <source>
        <dbReference type="EMBL" id="KAJ8949397.1"/>
    </source>
</evidence>
<name>A0AAV8YF48_9CUCU</name>
<dbReference type="EMBL" id="JAPWTK010000118">
    <property type="protein sequence ID" value="KAJ8949397.1"/>
    <property type="molecule type" value="Genomic_DNA"/>
</dbReference>
<proteinExistence type="predicted"/>
<keyword evidence="1" id="KW-1133">Transmembrane helix</keyword>
<keyword evidence="1" id="KW-0812">Transmembrane</keyword>
<keyword evidence="3" id="KW-1185">Reference proteome</keyword>
<reference evidence="2" key="1">
    <citation type="journal article" date="2023" name="Insect Mol. Biol.">
        <title>Genome sequencing provides insights into the evolution of gene families encoding plant cell wall-degrading enzymes in longhorned beetles.</title>
        <authorList>
            <person name="Shin N.R."/>
            <person name="Okamura Y."/>
            <person name="Kirsch R."/>
            <person name="Pauchet Y."/>
        </authorList>
    </citation>
    <scope>NUCLEOTIDE SEQUENCE</scope>
    <source>
        <strain evidence="2">AMC_N1</strain>
    </source>
</reference>
<feature type="transmembrane region" description="Helical" evidence="1">
    <location>
        <begin position="20"/>
        <end position="37"/>
    </location>
</feature>
<gene>
    <name evidence="2" type="ORF">NQ318_007495</name>
</gene>